<dbReference type="GO" id="GO:0016559">
    <property type="term" value="P:peroxisome fission"/>
    <property type="evidence" value="ECO:0007669"/>
    <property type="project" value="TreeGrafter"/>
</dbReference>
<evidence type="ECO:0000313" key="3">
    <source>
        <dbReference type="EMBL" id="KAF1944725.1"/>
    </source>
</evidence>
<feature type="domain" description="Dynamin N-terminal" evidence="1">
    <location>
        <begin position="33"/>
        <end position="87"/>
    </location>
</feature>
<dbReference type="Gene3D" id="3.40.50.300">
    <property type="entry name" value="P-loop containing nucleotide triphosphate hydrolases"/>
    <property type="match status" value="1"/>
</dbReference>
<dbReference type="PANTHER" id="PTHR11566">
    <property type="entry name" value="DYNAMIN"/>
    <property type="match status" value="1"/>
</dbReference>
<dbReference type="GO" id="GO:0006897">
    <property type="term" value="P:endocytosis"/>
    <property type="evidence" value="ECO:0007669"/>
    <property type="project" value="TreeGrafter"/>
</dbReference>
<dbReference type="AlphaFoldDB" id="A0A6A5SVM0"/>
<dbReference type="GO" id="GO:0003924">
    <property type="term" value="F:GTPase activity"/>
    <property type="evidence" value="ECO:0007669"/>
    <property type="project" value="TreeGrafter"/>
</dbReference>
<dbReference type="GO" id="GO:0005739">
    <property type="term" value="C:mitochondrion"/>
    <property type="evidence" value="ECO:0007669"/>
    <property type="project" value="TreeGrafter"/>
</dbReference>
<evidence type="ECO:0000259" key="2">
    <source>
        <dbReference type="Pfam" id="PF01031"/>
    </source>
</evidence>
<feature type="domain" description="Dynamin stalk" evidence="2">
    <location>
        <begin position="100"/>
        <end position="231"/>
    </location>
</feature>
<organism evidence="3 4">
    <name type="scientific">Clathrospora elynae</name>
    <dbReference type="NCBI Taxonomy" id="706981"/>
    <lineage>
        <taxon>Eukaryota</taxon>
        <taxon>Fungi</taxon>
        <taxon>Dikarya</taxon>
        <taxon>Ascomycota</taxon>
        <taxon>Pezizomycotina</taxon>
        <taxon>Dothideomycetes</taxon>
        <taxon>Pleosporomycetidae</taxon>
        <taxon>Pleosporales</taxon>
        <taxon>Diademaceae</taxon>
        <taxon>Clathrospora</taxon>
    </lineage>
</organism>
<dbReference type="InterPro" id="IPR022812">
    <property type="entry name" value="Dynamin"/>
</dbReference>
<dbReference type="PRINTS" id="PR00195">
    <property type="entry name" value="DYNAMIN"/>
</dbReference>
<dbReference type="SUPFAM" id="SSF52540">
    <property type="entry name" value="P-loop containing nucleoside triphosphate hydrolases"/>
    <property type="match status" value="1"/>
</dbReference>
<dbReference type="InterPro" id="IPR027417">
    <property type="entry name" value="P-loop_NTPase"/>
</dbReference>
<dbReference type="OrthoDB" id="3797314at2759"/>
<sequence>MASSKSKSVHFTVIDVHGIFWVPLPPFTTDSNVDLVRNVVEFYIQNSRNIILAVLPSNVEITTQETLKMANKPGPGGMRTMGVLTKAGLATELATQNAIKDLVLGKRNVLRLGYYVVRSSSADDQQSTISDRSAQERAFFGKPAWHEAAASGRCSIGSLKTRLRDLFMSISKKEFPHVKADVANQLGQCRSRLSSMGPSRTEQSYQRMYLGRLGSKFQAVTQCALNGYYDSEATFREVPSLKLITAVTKMNERVANNFWKKGHKRHISPD</sequence>
<dbReference type="Proteomes" id="UP000800038">
    <property type="component" value="Unassembled WGS sequence"/>
</dbReference>
<dbReference type="Pfam" id="PF00350">
    <property type="entry name" value="Dynamin_N"/>
    <property type="match status" value="1"/>
</dbReference>
<proteinExistence type="predicted"/>
<dbReference type="GO" id="GO:0000266">
    <property type="term" value="P:mitochondrial fission"/>
    <property type="evidence" value="ECO:0007669"/>
    <property type="project" value="TreeGrafter"/>
</dbReference>
<dbReference type="InterPro" id="IPR045063">
    <property type="entry name" value="Dynamin_N"/>
</dbReference>
<keyword evidence="4" id="KW-1185">Reference proteome</keyword>
<reference evidence="3" key="1">
    <citation type="journal article" date="2020" name="Stud. Mycol.">
        <title>101 Dothideomycetes genomes: a test case for predicting lifestyles and emergence of pathogens.</title>
        <authorList>
            <person name="Haridas S."/>
            <person name="Albert R."/>
            <person name="Binder M."/>
            <person name="Bloem J."/>
            <person name="Labutti K."/>
            <person name="Salamov A."/>
            <person name="Andreopoulos B."/>
            <person name="Baker S."/>
            <person name="Barry K."/>
            <person name="Bills G."/>
            <person name="Bluhm B."/>
            <person name="Cannon C."/>
            <person name="Castanera R."/>
            <person name="Culley D."/>
            <person name="Daum C."/>
            <person name="Ezra D."/>
            <person name="Gonzalez J."/>
            <person name="Henrissat B."/>
            <person name="Kuo A."/>
            <person name="Liang C."/>
            <person name="Lipzen A."/>
            <person name="Lutzoni F."/>
            <person name="Magnuson J."/>
            <person name="Mondo S."/>
            <person name="Nolan M."/>
            <person name="Ohm R."/>
            <person name="Pangilinan J."/>
            <person name="Park H.-J."/>
            <person name="Ramirez L."/>
            <person name="Alfaro M."/>
            <person name="Sun H."/>
            <person name="Tritt A."/>
            <person name="Yoshinaga Y."/>
            <person name="Zwiers L.-H."/>
            <person name="Turgeon B."/>
            <person name="Goodwin S."/>
            <person name="Spatafora J."/>
            <person name="Crous P."/>
            <person name="Grigoriev I."/>
        </authorList>
    </citation>
    <scope>NUCLEOTIDE SEQUENCE</scope>
    <source>
        <strain evidence="3">CBS 161.51</strain>
    </source>
</reference>
<name>A0A6A5SVM0_9PLEO</name>
<accession>A0A6A5SVM0</accession>
<dbReference type="GO" id="GO:0016020">
    <property type="term" value="C:membrane"/>
    <property type="evidence" value="ECO:0007669"/>
    <property type="project" value="TreeGrafter"/>
</dbReference>
<dbReference type="GO" id="GO:0048312">
    <property type="term" value="P:intracellular distribution of mitochondria"/>
    <property type="evidence" value="ECO:0007669"/>
    <property type="project" value="TreeGrafter"/>
</dbReference>
<protein>
    <submittedName>
        <fullName evidence="3">Uncharacterized protein</fullName>
    </submittedName>
</protein>
<evidence type="ECO:0000259" key="1">
    <source>
        <dbReference type="Pfam" id="PF00350"/>
    </source>
</evidence>
<dbReference type="PANTHER" id="PTHR11566:SF215">
    <property type="entry name" value="DYNAMIN GTPASE"/>
    <property type="match status" value="1"/>
</dbReference>
<gene>
    <name evidence="3" type="ORF">EJ02DRAFT_76926</name>
</gene>
<dbReference type="InterPro" id="IPR000375">
    <property type="entry name" value="Dynamin_stalk"/>
</dbReference>
<dbReference type="EMBL" id="ML976014">
    <property type="protein sequence ID" value="KAF1944725.1"/>
    <property type="molecule type" value="Genomic_DNA"/>
</dbReference>
<evidence type="ECO:0000313" key="4">
    <source>
        <dbReference type="Proteomes" id="UP000800038"/>
    </source>
</evidence>
<dbReference type="GO" id="GO:0005874">
    <property type="term" value="C:microtubule"/>
    <property type="evidence" value="ECO:0007669"/>
    <property type="project" value="TreeGrafter"/>
</dbReference>
<dbReference type="GO" id="GO:0008017">
    <property type="term" value="F:microtubule binding"/>
    <property type="evidence" value="ECO:0007669"/>
    <property type="project" value="TreeGrafter"/>
</dbReference>
<dbReference type="Pfam" id="PF01031">
    <property type="entry name" value="Dynamin_M"/>
    <property type="match status" value="1"/>
</dbReference>